<sequence length="64" mass="7314">MIENISLYISLYIHPGASPILGDFESFFPKKIGVLGELNYTIIKQRLRMSCCCNQRFIQGGKFI</sequence>
<dbReference type="AlphaFoldDB" id="A0A1D9G844"/>
<gene>
    <name evidence="1" type="ORF">BJP36_31310</name>
</gene>
<protein>
    <submittedName>
        <fullName evidence="1">Uncharacterized protein</fullName>
    </submittedName>
</protein>
<organism evidence="1 2">
    <name type="scientific">Moorena producens (strain JHB)</name>
    <dbReference type="NCBI Taxonomy" id="1454205"/>
    <lineage>
        <taxon>Bacteria</taxon>
        <taxon>Bacillati</taxon>
        <taxon>Cyanobacteriota</taxon>
        <taxon>Cyanophyceae</taxon>
        <taxon>Coleofasciculales</taxon>
        <taxon>Coleofasciculaceae</taxon>
        <taxon>Moorena</taxon>
    </lineage>
</organism>
<name>A0A1D9G844_MOOP1</name>
<evidence type="ECO:0000313" key="1">
    <source>
        <dbReference type="EMBL" id="AOY83743.1"/>
    </source>
</evidence>
<reference evidence="2" key="1">
    <citation type="submission" date="2016-10" db="EMBL/GenBank/DDBJ databases">
        <title>Comparative genomics uncovers the prolific and rare metabolic potential of the cyanobacterial genus Moorea.</title>
        <authorList>
            <person name="Leao T."/>
            <person name="Castelao G."/>
            <person name="Korobeynikov A."/>
            <person name="Monroe E.A."/>
            <person name="Podell S."/>
            <person name="Glukhov E."/>
            <person name="Allen E."/>
            <person name="Gerwick W.H."/>
            <person name="Gerwick L."/>
        </authorList>
    </citation>
    <scope>NUCLEOTIDE SEQUENCE [LARGE SCALE GENOMIC DNA]</scope>
    <source>
        <strain evidence="2">JHB</strain>
    </source>
</reference>
<dbReference type="Proteomes" id="UP000176944">
    <property type="component" value="Chromosome"/>
</dbReference>
<accession>A0A1D9G844</accession>
<dbReference type="EMBL" id="CP017708">
    <property type="protein sequence ID" value="AOY83743.1"/>
    <property type="molecule type" value="Genomic_DNA"/>
</dbReference>
<proteinExistence type="predicted"/>
<evidence type="ECO:0000313" key="2">
    <source>
        <dbReference type="Proteomes" id="UP000176944"/>
    </source>
</evidence>